<dbReference type="Proteomes" id="UP000199729">
    <property type="component" value="Chromosome"/>
</dbReference>
<evidence type="ECO:0000313" key="7">
    <source>
        <dbReference type="EMBL" id="ASM77590.1"/>
    </source>
</evidence>
<protein>
    <recommendedName>
        <fullName evidence="6">TMEM205-like domain-containing protein</fullName>
    </recommendedName>
</protein>
<evidence type="ECO:0000256" key="1">
    <source>
        <dbReference type="ARBA" id="ARBA00004370"/>
    </source>
</evidence>
<evidence type="ECO:0000259" key="6">
    <source>
        <dbReference type="Pfam" id="PF13664"/>
    </source>
</evidence>
<dbReference type="KEGG" id="vff:VITFI_CDS1812"/>
<feature type="transmembrane region" description="Helical" evidence="5">
    <location>
        <begin position="132"/>
        <end position="152"/>
    </location>
</feature>
<feature type="transmembrane region" description="Helical" evidence="5">
    <location>
        <begin position="21"/>
        <end position="42"/>
    </location>
</feature>
<name>A0A221KFJ2_VITFI</name>
<keyword evidence="3 5" id="KW-1133">Transmembrane helix</keyword>
<dbReference type="InterPro" id="IPR025423">
    <property type="entry name" value="TMEM205-like"/>
</dbReference>
<comment type="subcellular location">
    <subcellularLocation>
        <location evidence="1">Membrane</location>
    </subcellularLocation>
</comment>
<dbReference type="GO" id="GO:0016020">
    <property type="term" value="C:membrane"/>
    <property type="evidence" value="ECO:0007669"/>
    <property type="project" value="UniProtKB-SubCell"/>
</dbReference>
<dbReference type="AlphaFoldDB" id="A0A221KFJ2"/>
<sequence>MTAQVSRRHAGLERLRRVLPGLWAGMLLCVMGLATPAPFATLPVAEAGKVVGHVFAREASLSLVLAVALLLLERWRAAAWSAEHERTVPRWSAEMLLVLGTVFCTVAGYYAVQPMIAQAKAGLATPLSFGQLHALSFGLFGVKIALTLVLTWRASRPA</sequence>
<accession>A0A221KFJ2</accession>
<keyword evidence="2 5" id="KW-0812">Transmembrane</keyword>
<proteinExistence type="predicted"/>
<evidence type="ECO:0000313" key="8">
    <source>
        <dbReference type="Proteomes" id="UP000199729"/>
    </source>
</evidence>
<dbReference type="Pfam" id="PF13664">
    <property type="entry name" value="DUF4149"/>
    <property type="match status" value="1"/>
</dbReference>
<keyword evidence="4 5" id="KW-0472">Membrane</keyword>
<evidence type="ECO:0000256" key="2">
    <source>
        <dbReference type="ARBA" id="ARBA00022692"/>
    </source>
</evidence>
<keyword evidence="8" id="KW-1185">Reference proteome</keyword>
<dbReference type="EMBL" id="CP022423">
    <property type="protein sequence ID" value="ASM77590.1"/>
    <property type="molecule type" value="Genomic_DNA"/>
</dbReference>
<dbReference type="RefSeq" id="WP_198301385.1">
    <property type="nucleotide sequence ID" value="NZ_CP022423.1"/>
</dbReference>
<gene>
    <name evidence="7" type="ORF">VITFI_CDS1812</name>
</gene>
<feature type="transmembrane region" description="Helical" evidence="5">
    <location>
        <begin position="93"/>
        <end position="112"/>
    </location>
</feature>
<organism evidence="7 8">
    <name type="scientific">Vitreoscilla filiformis</name>
    <dbReference type="NCBI Taxonomy" id="63"/>
    <lineage>
        <taxon>Bacteria</taxon>
        <taxon>Pseudomonadati</taxon>
        <taxon>Pseudomonadota</taxon>
        <taxon>Betaproteobacteria</taxon>
        <taxon>Neisseriales</taxon>
        <taxon>Neisseriaceae</taxon>
        <taxon>Vitreoscilla</taxon>
    </lineage>
</organism>
<evidence type="ECO:0000256" key="4">
    <source>
        <dbReference type="ARBA" id="ARBA00023136"/>
    </source>
</evidence>
<feature type="domain" description="TMEM205-like" evidence="6">
    <location>
        <begin position="20"/>
        <end position="121"/>
    </location>
</feature>
<feature type="transmembrane region" description="Helical" evidence="5">
    <location>
        <begin position="54"/>
        <end position="72"/>
    </location>
</feature>
<evidence type="ECO:0000256" key="5">
    <source>
        <dbReference type="SAM" id="Phobius"/>
    </source>
</evidence>
<reference evidence="7 8" key="1">
    <citation type="submission" date="2017-07" db="EMBL/GenBank/DDBJ databases">
        <title>Complete Genome Sequence of the cosmetic ferment Vitreoscilla filiformis (ATCC15551).</title>
        <authorList>
            <person name="Contreras S."/>
            <person name="Sagory-Zalkind P."/>
            <person name="Blanquart H."/>
            <person name="Iltis A."/>
            <person name="Morand S.C."/>
        </authorList>
    </citation>
    <scope>NUCLEOTIDE SEQUENCE [LARGE SCALE GENOMIC DNA]</scope>
    <source>
        <strain evidence="7 8">ATCC 15551</strain>
    </source>
</reference>
<evidence type="ECO:0000256" key="3">
    <source>
        <dbReference type="ARBA" id="ARBA00022989"/>
    </source>
</evidence>